<dbReference type="AlphaFoldDB" id="A0A2W5KFW0"/>
<keyword evidence="10 12" id="KW-0472">Membrane</keyword>
<evidence type="ECO:0000256" key="13">
    <source>
        <dbReference type="SAM" id="MobiDB-lite"/>
    </source>
</evidence>
<feature type="region of interest" description="Disordered" evidence="13">
    <location>
        <begin position="85"/>
        <end position="216"/>
    </location>
</feature>
<reference evidence="14 15" key="1">
    <citation type="submission" date="2017-08" db="EMBL/GenBank/DDBJ databases">
        <title>Infants hospitalized years apart are colonized by the same room-sourced microbial strains.</title>
        <authorList>
            <person name="Brooks B."/>
            <person name="Olm M.R."/>
            <person name="Firek B.A."/>
            <person name="Baker R."/>
            <person name="Thomas B.C."/>
            <person name="Morowitz M.J."/>
            <person name="Banfield J.F."/>
        </authorList>
    </citation>
    <scope>NUCLEOTIDE SEQUENCE [LARGE SCALE GENOMIC DNA]</scope>
    <source>
        <strain evidence="14">S2_005_003_R2_43</strain>
    </source>
</reference>
<evidence type="ECO:0000256" key="3">
    <source>
        <dbReference type="ARBA" id="ARBA00017876"/>
    </source>
</evidence>
<dbReference type="PANTHER" id="PTHR34182">
    <property type="entry name" value="PROTEIN-EXPORT MEMBRANE PROTEIN SECG"/>
    <property type="match status" value="1"/>
</dbReference>
<dbReference type="NCBIfam" id="TIGR00810">
    <property type="entry name" value="secG"/>
    <property type="match status" value="1"/>
</dbReference>
<dbReference type="PRINTS" id="PR01651">
    <property type="entry name" value="SECGEXPORT"/>
</dbReference>
<evidence type="ECO:0000256" key="8">
    <source>
        <dbReference type="ARBA" id="ARBA00022989"/>
    </source>
</evidence>
<evidence type="ECO:0000256" key="2">
    <source>
        <dbReference type="ARBA" id="ARBA00008445"/>
    </source>
</evidence>
<sequence>MQTVLIVIHLMIVLALVVVVLLQKSEGGALGIGGGGGFMAGRSQSNPLTRLTAYLAAGFFATSIALTIVAGYGGGSAFDRVQPNAAQPRPAAAPAGGPQAPLGSGQGGILPSLKPAAPAEPAPPMGGTSAPAAATPQGDVNSPPAGGERQTPGGAQTAPMPQDAQPVAPQVSDPNDAGTKTGEDVKQAPAQPAAPEGADKPSAPDNAGPPAPSGGQ</sequence>
<dbReference type="EMBL" id="QFPN01000005">
    <property type="protein sequence ID" value="PZQ14919.1"/>
    <property type="molecule type" value="Genomic_DNA"/>
</dbReference>
<gene>
    <name evidence="14" type="ORF">DI565_10750</name>
</gene>
<feature type="transmembrane region" description="Helical" evidence="12">
    <location>
        <begin position="51"/>
        <end position="72"/>
    </location>
</feature>
<keyword evidence="5 12" id="KW-1003">Cell membrane</keyword>
<evidence type="ECO:0000256" key="4">
    <source>
        <dbReference type="ARBA" id="ARBA00022448"/>
    </source>
</evidence>
<dbReference type="GO" id="GO:0005886">
    <property type="term" value="C:plasma membrane"/>
    <property type="evidence" value="ECO:0007669"/>
    <property type="project" value="UniProtKB-SubCell"/>
</dbReference>
<evidence type="ECO:0000256" key="1">
    <source>
        <dbReference type="ARBA" id="ARBA00004651"/>
    </source>
</evidence>
<evidence type="ECO:0000256" key="11">
    <source>
        <dbReference type="ARBA" id="ARBA00025182"/>
    </source>
</evidence>
<proteinExistence type="inferred from homology"/>
<protein>
    <recommendedName>
        <fullName evidence="3 12">Protein-export membrane protein SecG</fullName>
    </recommendedName>
</protein>
<dbReference type="InterPro" id="IPR004692">
    <property type="entry name" value="SecG"/>
</dbReference>
<dbReference type="GO" id="GO:0009306">
    <property type="term" value="P:protein secretion"/>
    <property type="evidence" value="ECO:0007669"/>
    <property type="project" value="UniProtKB-UniRule"/>
</dbReference>
<keyword evidence="4 12" id="KW-0813">Transport</keyword>
<feature type="compositionally biased region" description="Low complexity" evidence="13">
    <location>
        <begin position="85"/>
        <end position="103"/>
    </location>
</feature>
<keyword evidence="9 12" id="KW-0811">Translocation</keyword>
<keyword evidence="7 12" id="KW-0653">Protein transport</keyword>
<dbReference type="Proteomes" id="UP000249577">
    <property type="component" value="Unassembled WGS sequence"/>
</dbReference>
<evidence type="ECO:0000313" key="14">
    <source>
        <dbReference type="EMBL" id="PZQ14919.1"/>
    </source>
</evidence>
<dbReference type="GO" id="GO:0065002">
    <property type="term" value="P:intracellular protein transmembrane transport"/>
    <property type="evidence" value="ECO:0007669"/>
    <property type="project" value="TreeGrafter"/>
</dbReference>
<comment type="caution">
    <text evidence="12">Lacks conserved residue(s) required for the propagation of feature annotation.</text>
</comment>
<evidence type="ECO:0000256" key="9">
    <source>
        <dbReference type="ARBA" id="ARBA00023010"/>
    </source>
</evidence>
<name>A0A2W5KFW0_ANCNO</name>
<evidence type="ECO:0000256" key="7">
    <source>
        <dbReference type="ARBA" id="ARBA00022927"/>
    </source>
</evidence>
<dbReference type="PANTHER" id="PTHR34182:SF1">
    <property type="entry name" value="PROTEIN-EXPORT MEMBRANE PROTEIN SECG"/>
    <property type="match status" value="1"/>
</dbReference>
<evidence type="ECO:0000256" key="5">
    <source>
        <dbReference type="ARBA" id="ARBA00022475"/>
    </source>
</evidence>
<keyword evidence="8 12" id="KW-1133">Transmembrane helix</keyword>
<evidence type="ECO:0000256" key="10">
    <source>
        <dbReference type="ARBA" id="ARBA00023136"/>
    </source>
</evidence>
<comment type="subcellular location">
    <subcellularLocation>
        <location evidence="1 12">Cell membrane</location>
        <topology evidence="1 12">Multi-pass membrane protein</topology>
    </subcellularLocation>
</comment>
<comment type="similarity">
    <text evidence="2 12">Belongs to the SecG family.</text>
</comment>
<evidence type="ECO:0000256" key="6">
    <source>
        <dbReference type="ARBA" id="ARBA00022692"/>
    </source>
</evidence>
<dbReference type="GO" id="GO:0043952">
    <property type="term" value="P:protein transport by the Sec complex"/>
    <property type="evidence" value="ECO:0007669"/>
    <property type="project" value="TreeGrafter"/>
</dbReference>
<feature type="compositionally biased region" description="Pro residues" evidence="13">
    <location>
        <begin position="207"/>
        <end position="216"/>
    </location>
</feature>
<dbReference type="GO" id="GO:0015450">
    <property type="term" value="F:protein-transporting ATPase activity"/>
    <property type="evidence" value="ECO:0007669"/>
    <property type="project" value="UniProtKB-UniRule"/>
</dbReference>
<evidence type="ECO:0000313" key="15">
    <source>
        <dbReference type="Proteomes" id="UP000249577"/>
    </source>
</evidence>
<dbReference type="Pfam" id="PF03840">
    <property type="entry name" value="SecG"/>
    <property type="match status" value="1"/>
</dbReference>
<organism evidence="14 15">
    <name type="scientific">Ancylobacter novellus</name>
    <name type="common">Thiobacillus novellus</name>
    <dbReference type="NCBI Taxonomy" id="921"/>
    <lineage>
        <taxon>Bacteria</taxon>
        <taxon>Pseudomonadati</taxon>
        <taxon>Pseudomonadota</taxon>
        <taxon>Alphaproteobacteria</taxon>
        <taxon>Hyphomicrobiales</taxon>
        <taxon>Xanthobacteraceae</taxon>
        <taxon>Ancylobacter</taxon>
    </lineage>
</organism>
<accession>A0A2W5KFW0</accession>
<keyword evidence="6 12" id="KW-0812">Transmembrane</keyword>
<comment type="function">
    <text evidence="11 12">Involved in protein export. Participates in an early event of protein translocation.</text>
</comment>
<comment type="caution">
    <text evidence="14">The sequence shown here is derived from an EMBL/GenBank/DDBJ whole genome shotgun (WGS) entry which is preliminary data.</text>
</comment>
<evidence type="ECO:0000256" key="12">
    <source>
        <dbReference type="RuleBase" id="RU365087"/>
    </source>
</evidence>